<comment type="caution">
    <text evidence="3">The sequence shown here is derived from an EMBL/GenBank/DDBJ whole genome shotgun (WGS) entry which is preliminary data.</text>
</comment>
<dbReference type="SUPFAM" id="SSF110921">
    <property type="entry name" value="2-isopropylmalate synthase LeuA, allosteric (dimerisation) domain"/>
    <property type="match status" value="1"/>
</dbReference>
<evidence type="ECO:0000256" key="1">
    <source>
        <dbReference type="ARBA" id="ARBA00022679"/>
    </source>
</evidence>
<dbReference type="InterPro" id="IPR013709">
    <property type="entry name" value="2-isopropylmalate_synth_dimer"/>
</dbReference>
<reference evidence="3" key="2">
    <citation type="journal article" date="2021" name="PeerJ">
        <title>Extensive microbial diversity within the chicken gut microbiome revealed by metagenomics and culture.</title>
        <authorList>
            <person name="Gilroy R."/>
            <person name="Ravi A."/>
            <person name="Getino M."/>
            <person name="Pursley I."/>
            <person name="Horton D.L."/>
            <person name="Alikhan N.F."/>
            <person name="Baker D."/>
            <person name="Gharbi K."/>
            <person name="Hall N."/>
            <person name="Watson M."/>
            <person name="Adriaenssens E.M."/>
            <person name="Foster-Nyarko E."/>
            <person name="Jarju S."/>
            <person name="Secka A."/>
            <person name="Antonio M."/>
            <person name="Oren A."/>
            <person name="Chaudhuri R.R."/>
            <person name="La Ragione R."/>
            <person name="Hildebrand F."/>
            <person name="Pallen M.J."/>
        </authorList>
    </citation>
    <scope>NUCLEOTIDE SEQUENCE</scope>
    <source>
        <strain evidence="3">E3-2379</strain>
    </source>
</reference>
<accession>A0A9D9I1J3</accession>
<evidence type="ECO:0000313" key="4">
    <source>
        <dbReference type="Proteomes" id="UP000823618"/>
    </source>
</evidence>
<protein>
    <submittedName>
        <fullName evidence="3">2-isopropylmalate synthase</fullName>
    </submittedName>
</protein>
<organism evidence="3 4">
    <name type="scientific">Candidatus Scybalomonas excrementavium</name>
    <dbReference type="NCBI Taxonomy" id="2840943"/>
    <lineage>
        <taxon>Bacteria</taxon>
        <taxon>Bacillati</taxon>
        <taxon>Bacillota</taxon>
        <taxon>Clostridia</taxon>
        <taxon>Lachnospirales</taxon>
        <taxon>Lachnospiraceae</taxon>
        <taxon>Lachnospiraceae incertae sedis</taxon>
        <taxon>Candidatus Scybalomonas</taxon>
    </lineage>
</organism>
<dbReference type="GO" id="GO:0003852">
    <property type="term" value="F:2-isopropylmalate synthase activity"/>
    <property type="evidence" value="ECO:0007669"/>
    <property type="project" value="InterPro"/>
</dbReference>
<dbReference type="EMBL" id="JADIML010000224">
    <property type="protein sequence ID" value="MBO8463887.1"/>
    <property type="molecule type" value="Genomic_DNA"/>
</dbReference>
<proteinExistence type="predicted"/>
<dbReference type="GO" id="GO:0009098">
    <property type="term" value="P:L-leucine biosynthetic process"/>
    <property type="evidence" value="ECO:0007669"/>
    <property type="project" value="InterPro"/>
</dbReference>
<gene>
    <name evidence="3" type="ORF">IAC13_08150</name>
</gene>
<dbReference type="InterPro" id="IPR036230">
    <property type="entry name" value="LeuA_allosteric_dom_sf"/>
</dbReference>
<feature type="non-terminal residue" evidence="3">
    <location>
        <position position="1"/>
    </location>
</feature>
<evidence type="ECO:0000259" key="2">
    <source>
        <dbReference type="Pfam" id="PF08502"/>
    </source>
</evidence>
<reference evidence="3" key="1">
    <citation type="submission" date="2020-10" db="EMBL/GenBank/DDBJ databases">
        <authorList>
            <person name="Gilroy R."/>
        </authorList>
    </citation>
    <scope>NUCLEOTIDE SEQUENCE</scope>
    <source>
        <strain evidence="3">E3-2379</strain>
    </source>
</reference>
<sequence>SNSKACAYVGIQAPNETITWGAGIHDDIIEASVLALISALNKIDF</sequence>
<keyword evidence="1" id="KW-0808">Transferase</keyword>
<dbReference type="Pfam" id="PF08502">
    <property type="entry name" value="LeuA_dimer"/>
    <property type="match status" value="1"/>
</dbReference>
<evidence type="ECO:0000313" key="3">
    <source>
        <dbReference type="EMBL" id="MBO8463887.1"/>
    </source>
</evidence>
<dbReference type="Gene3D" id="3.30.160.270">
    <property type="match status" value="1"/>
</dbReference>
<dbReference type="AlphaFoldDB" id="A0A9D9I1J3"/>
<name>A0A9D9I1J3_9FIRM</name>
<feature type="domain" description="2-isopropylmalate synthase LeuA allosteric (dimerisation)" evidence="2">
    <location>
        <begin position="2"/>
        <end position="43"/>
    </location>
</feature>
<dbReference type="Proteomes" id="UP000823618">
    <property type="component" value="Unassembled WGS sequence"/>
</dbReference>